<protein>
    <submittedName>
        <fullName evidence="2">Uncharacterized protein</fullName>
    </submittedName>
</protein>
<evidence type="ECO:0000313" key="2">
    <source>
        <dbReference type="EMBL" id="VEL12919.1"/>
    </source>
</evidence>
<dbReference type="Proteomes" id="UP000784294">
    <property type="component" value="Unassembled WGS sequence"/>
</dbReference>
<name>A0A3S5FCJ2_9PLAT</name>
<feature type="region of interest" description="Disordered" evidence="1">
    <location>
        <begin position="73"/>
        <end position="115"/>
    </location>
</feature>
<proteinExistence type="predicted"/>
<feature type="compositionally biased region" description="Basic and acidic residues" evidence="1">
    <location>
        <begin position="98"/>
        <end position="109"/>
    </location>
</feature>
<dbReference type="AlphaFoldDB" id="A0A3S5FCJ2"/>
<gene>
    <name evidence="2" type="ORF">PXEA_LOCUS6359</name>
</gene>
<accession>A0A3S5FCJ2</accession>
<organism evidence="2 3">
    <name type="scientific">Protopolystoma xenopodis</name>
    <dbReference type="NCBI Taxonomy" id="117903"/>
    <lineage>
        <taxon>Eukaryota</taxon>
        <taxon>Metazoa</taxon>
        <taxon>Spiralia</taxon>
        <taxon>Lophotrochozoa</taxon>
        <taxon>Platyhelminthes</taxon>
        <taxon>Monogenea</taxon>
        <taxon>Polyopisthocotylea</taxon>
        <taxon>Polystomatidea</taxon>
        <taxon>Polystomatidae</taxon>
        <taxon>Protopolystoma</taxon>
    </lineage>
</organism>
<sequence length="115" mass="13032">MTIARHLKYDPPLQGARPSENRELDVIRESWVGFCELDNHAAIVWASVIFYHKLHPFTTFPSSSGAGACTTRATGYQQLSHPRRRKIDSPVAAMGGNEAKERWPHRQEGNRYQGN</sequence>
<evidence type="ECO:0000256" key="1">
    <source>
        <dbReference type="SAM" id="MobiDB-lite"/>
    </source>
</evidence>
<keyword evidence="3" id="KW-1185">Reference proteome</keyword>
<reference evidence="2" key="1">
    <citation type="submission" date="2018-11" db="EMBL/GenBank/DDBJ databases">
        <authorList>
            <consortium name="Pathogen Informatics"/>
        </authorList>
    </citation>
    <scope>NUCLEOTIDE SEQUENCE</scope>
</reference>
<evidence type="ECO:0000313" key="3">
    <source>
        <dbReference type="Proteomes" id="UP000784294"/>
    </source>
</evidence>
<comment type="caution">
    <text evidence="2">The sequence shown here is derived from an EMBL/GenBank/DDBJ whole genome shotgun (WGS) entry which is preliminary data.</text>
</comment>
<dbReference type="EMBL" id="CAAALY010016246">
    <property type="protein sequence ID" value="VEL12919.1"/>
    <property type="molecule type" value="Genomic_DNA"/>
</dbReference>